<protein>
    <submittedName>
        <fullName evidence="1">Uncharacterized protein</fullName>
    </submittedName>
</protein>
<gene>
    <name evidence="1" type="ORF">NTJ_05325</name>
</gene>
<accession>A0ABN7AJT8</accession>
<dbReference type="EMBL" id="AP028911">
    <property type="protein sequence ID" value="BES92516.1"/>
    <property type="molecule type" value="Genomic_DNA"/>
</dbReference>
<reference evidence="1 2" key="1">
    <citation type="submission" date="2023-09" db="EMBL/GenBank/DDBJ databases">
        <title>Nesidiocoris tenuis whole genome shotgun sequence.</title>
        <authorList>
            <person name="Shibata T."/>
            <person name="Shimoda M."/>
            <person name="Kobayashi T."/>
            <person name="Uehara T."/>
        </authorList>
    </citation>
    <scope>NUCLEOTIDE SEQUENCE [LARGE SCALE GENOMIC DNA]</scope>
    <source>
        <strain evidence="1 2">Japan</strain>
    </source>
</reference>
<sequence>MLWLRILNRDRTILVRNLSSYANLVQNDFRSTLVFASWWPKRTKVGISDGPMMRQVTRNVMGHCLYKRSDFSNFTRARELFGGRENGTYSAAELPRTLEVKGHTSDKFTITVSEGSQQSMNIQG</sequence>
<evidence type="ECO:0000313" key="1">
    <source>
        <dbReference type="EMBL" id="BES92516.1"/>
    </source>
</evidence>
<keyword evidence="2" id="KW-1185">Reference proteome</keyword>
<name>A0ABN7AJT8_9HEMI</name>
<evidence type="ECO:0000313" key="2">
    <source>
        <dbReference type="Proteomes" id="UP001307889"/>
    </source>
</evidence>
<proteinExistence type="predicted"/>
<dbReference type="Proteomes" id="UP001307889">
    <property type="component" value="Chromosome 3"/>
</dbReference>
<organism evidence="1 2">
    <name type="scientific">Nesidiocoris tenuis</name>
    <dbReference type="NCBI Taxonomy" id="355587"/>
    <lineage>
        <taxon>Eukaryota</taxon>
        <taxon>Metazoa</taxon>
        <taxon>Ecdysozoa</taxon>
        <taxon>Arthropoda</taxon>
        <taxon>Hexapoda</taxon>
        <taxon>Insecta</taxon>
        <taxon>Pterygota</taxon>
        <taxon>Neoptera</taxon>
        <taxon>Paraneoptera</taxon>
        <taxon>Hemiptera</taxon>
        <taxon>Heteroptera</taxon>
        <taxon>Panheteroptera</taxon>
        <taxon>Cimicomorpha</taxon>
        <taxon>Miridae</taxon>
        <taxon>Dicyphina</taxon>
        <taxon>Nesidiocoris</taxon>
    </lineage>
</organism>